<feature type="repeat" description="RCC1" evidence="2">
    <location>
        <begin position="247"/>
        <end position="306"/>
    </location>
</feature>
<evidence type="ECO:0000256" key="2">
    <source>
        <dbReference type="PROSITE-ProRule" id="PRU00235"/>
    </source>
</evidence>
<feature type="repeat" description="RCC1" evidence="2">
    <location>
        <begin position="122"/>
        <end position="187"/>
    </location>
</feature>
<name>A0A8S1K1E7_PARPR</name>
<dbReference type="EMBL" id="CAJJDM010000009">
    <property type="protein sequence ID" value="CAD8048440.1"/>
    <property type="molecule type" value="Genomic_DNA"/>
</dbReference>
<dbReference type="PANTHER" id="PTHR22870:SF408">
    <property type="entry name" value="OS09G0560450 PROTEIN"/>
    <property type="match status" value="1"/>
</dbReference>
<evidence type="ECO:0000256" key="1">
    <source>
        <dbReference type="ARBA" id="ARBA00022737"/>
    </source>
</evidence>
<feature type="repeat" description="RCC1" evidence="2">
    <location>
        <begin position="68"/>
        <end position="121"/>
    </location>
</feature>
<dbReference type="AlphaFoldDB" id="A0A8S1K1E7"/>
<dbReference type="InterPro" id="IPR051210">
    <property type="entry name" value="Ub_ligase/GEF_domain"/>
</dbReference>
<dbReference type="PANTHER" id="PTHR22870">
    <property type="entry name" value="REGULATOR OF CHROMOSOME CONDENSATION"/>
    <property type="match status" value="1"/>
</dbReference>
<feature type="repeat" description="RCC1" evidence="2">
    <location>
        <begin position="188"/>
        <end position="246"/>
    </location>
</feature>
<dbReference type="InterPro" id="IPR000408">
    <property type="entry name" value="Reg_chr_condens"/>
</dbReference>
<comment type="caution">
    <text evidence="3">The sequence shown here is derived from an EMBL/GenBank/DDBJ whole genome shotgun (WGS) entry which is preliminary data.</text>
</comment>
<protein>
    <submittedName>
        <fullName evidence="3">Uncharacterized protein</fullName>
    </submittedName>
</protein>
<keyword evidence="1" id="KW-0677">Repeat</keyword>
<dbReference type="Proteomes" id="UP000688137">
    <property type="component" value="Unassembled WGS sequence"/>
</dbReference>
<gene>
    <name evidence="3" type="ORF">PPRIM_AZ9-3.1.T0120466</name>
</gene>
<keyword evidence="4" id="KW-1185">Reference proteome</keyword>
<organism evidence="3 4">
    <name type="scientific">Paramecium primaurelia</name>
    <dbReference type="NCBI Taxonomy" id="5886"/>
    <lineage>
        <taxon>Eukaryota</taxon>
        <taxon>Sar</taxon>
        <taxon>Alveolata</taxon>
        <taxon>Ciliophora</taxon>
        <taxon>Intramacronucleata</taxon>
        <taxon>Oligohymenophorea</taxon>
        <taxon>Peniculida</taxon>
        <taxon>Parameciidae</taxon>
        <taxon>Paramecium</taxon>
    </lineage>
</organism>
<sequence>MFNSVRRYLFSTGSLFTWGQSNGSLGYAVGSQQQVKGVSMPQLVNGFNNNVAQVQMGQNHSALITKDGELYTWGTGNSGQLGHNNDKDYNTPQLVEFFTKHNLKVNQVALGDYHTVALTHDGDVWTWGYGGKEQNFLMDLLFLQVGALGHGDSKNRYTPTPVKALRSLKKIKYIQSGLRFTNAINENNELYVWGKGDYGVFGDGNNKSFNIPQRNEFFEGYLKKELNLSIVKLKSCNNYSVALMSDGNLYGWGSNDFGQMGIKNEIGVEIYETANFPTQVVRDKFGNNKIVDFVVAEDLVAVLLDNNEVYWSGSKAEYSPVRFPLPSGIAKITNIGCCYRCIAVATEDGKLYYRKKFFGEGSEDLSTGIITNDVATVFQNQNAKVLEFGGAYRNRYAIVQI</sequence>
<dbReference type="PROSITE" id="PS50012">
    <property type="entry name" value="RCC1_3"/>
    <property type="match status" value="5"/>
</dbReference>
<feature type="repeat" description="RCC1" evidence="2">
    <location>
        <begin position="13"/>
        <end position="67"/>
    </location>
</feature>
<dbReference type="Pfam" id="PF00415">
    <property type="entry name" value="RCC1"/>
    <property type="match status" value="4"/>
</dbReference>
<accession>A0A8S1K1E7</accession>
<evidence type="ECO:0000313" key="4">
    <source>
        <dbReference type="Proteomes" id="UP000688137"/>
    </source>
</evidence>
<dbReference type="OMA" id="EMHETSP"/>
<reference evidence="3" key="1">
    <citation type="submission" date="2021-01" db="EMBL/GenBank/DDBJ databases">
        <authorList>
            <consortium name="Genoscope - CEA"/>
            <person name="William W."/>
        </authorList>
    </citation>
    <scope>NUCLEOTIDE SEQUENCE</scope>
</reference>
<evidence type="ECO:0000313" key="3">
    <source>
        <dbReference type="EMBL" id="CAD8048440.1"/>
    </source>
</evidence>
<proteinExistence type="predicted"/>